<dbReference type="Proteomes" id="UP000430692">
    <property type="component" value="Unassembled WGS sequence"/>
</dbReference>
<reference evidence="2 3" key="1">
    <citation type="submission" date="2019-12" db="EMBL/GenBank/DDBJ databases">
        <title>Whole-genome analyses of novel actinobacteria.</title>
        <authorList>
            <person name="Sahin N."/>
            <person name="Saygin H."/>
        </authorList>
    </citation>
    <scope>NUCLEOTIDE SEQUENCE [LARGE SCALE GENOMIC DNA]</scope>
    <source>
        <strain evidence="2 3">KC615</strain>
    </source>
</reference>
<comment type="caution">
    <text evidence="2">The sequence shown here is derived from an EMBL/GenBank/DDBJ whole genome shotgun (WGS) entry which is preliminary data.</text>
</comment>
<dbReference type="Pfam" id="PF00293">
    <property type="entry name" value="NUDIX"/>
    <property type="match status" value="1"/>
</dbReference>
<proteinExistence type="predicted"/>
<accession>A0A6I4VRW1</accession>
<dbReference type="InterPro" id="IPR015797">
    <property type="entry name" value="NUDIX_hydrolase-like_dom_sf"/>
</dbReference>
<dbReference type="CDD" id="cd02883">
    <property type="entry name" value="NUDIX_Hydrolase"/>
    <property type="match status" value="1"/>
</dbReference>
<dbReference type="InterPro" id="IPR000086">
    <property type="entry name" value="NUDIX_hydrolase_dom"/>
</dbReference>
<protein>
    <submittedName>
        <fullName evidence="2">NUDIX domain-containing protein</fullName>
    </submittedName>
</protein>
<sequence length="97" mass="10907">MMFISPINGSIKKKILNIILVGQPISLEDVHIPDQPQLICHHCQFIFYLDPKLAVVAFLLNKEKNKVKVLLLQQNEDSGKGLWAFQGGHVEPGHVKP</sequence>
<dbReference type="RefSeq" id="WP_160800534.1">
    <property type="nucleotide sequence ID" value="NZ_WUUL01000003.1"/>
</dbReference>
<feature type="domain" description="Nudix hydrolase" evidence="1">
    <location>
        <begin position="52"/>
        <end position="94"/>
    </location>
</feature>
<organism evidence="2 3">
    <name type="scientific">Shimazuella alba</name>
    <dbReference type="NCBI Taxonomy" id="2690964"/>
    <lineage>
        <taxon>Bacteria</taxon>
        <taxon>Bacillati</taxon>
        <taxon>Bacillota</taxon>
        <taxon>Bacilli</taxon>
        <taxon>Bacillales</taxon>
        <taxon>Thermoactinomycetaceae</taxon>
        <taxon>Shimazuella</taxon>
    </lineage>
</organism>
<evidence type="ECO:0000313" key="2">
    <source>
        <dbReference type="EMBL" id="MXQ53171.1"/>
    </source>
</evidence>
<evidence type="ECO:0000313" key="3">
    <source>
        <dbReference type="Proteomes" id="UP000430692"/>
    </source>
</evidence>
<evidence type="ECO:0000259" key="1">
    <source>
        <dbReference type="Pfam" id="PF00293"/>
    </source>
</evidence>
<gene>
    <name evidence="2" type="ORF">GSM42_05370</name>
</gene>
<keyword evidence="3" id="KW-1185">Reference proteome</keyword>
<name>A0A6I4VRW1_9BACL</name>
<dbReference type="Gene3D" id="3.90.79.10">
    <property type="entry name" value="Nucleoside Triphosphate Pyrophosphohydrolase"/>
    <property type="match status" value="1"/>
</dbReference>
<dbReference type="EMBL" id="WUUL01000003">
    <property type="protein sequence ID" value="MXQ53171.1"/>
    <property type="molecule type" value="Genomic_DNA"/>
</dbReference>
<dbReference type="SUPFAM" id="SSF55811">
    <property type="entry name" value="Nudix"/>
    <property type="match status" value="1"/>
</dbReference>
<dbReference type="AlphaFoldDB" id="A0A6I4VRW1"/>